<dbReference type="PROSITE" id="PS50293">
    <property type="entry name" value="TPR_REGION"/>
    <property type="match status" value="6"/>
</dbReference>
<keyword evidence="6" id="KW-0723">Serine/threonine-protein kinase</keyword>
<feature type="domain" description="Protein kinase" evidence="5">
    <location>
        <begin position="33"/>
        <end position="305"/>
    </location>
</feature>
<keyword evidence="4" id="KW-0547">Nucleotide-binding</keyword>
<dbReference type="SUPFAM" id="SSF48452">
    <property type="entry name" value="TPR-like"/>
    <property type="match status" value="3"/>
</dbReference>
<dbReference type="InterPro" id="IPR011009">
    <property type="entry name" value="Kinase-like_dom_sf"/>
</dbReference>
<feature type="repeat" description="TPR" evidence="3">
    <location>
        <begin position="582"/>
        <end position="615"/>
    </location>
</feature>
<gene>
    <name evidence="6" type="ordered locus">Cyast_0386</name>
</gene>
<dbReference type="Gene3D" id="1.25.40.10">
    <property type="entry name" value="Tetratricopeptide repeat domain"/>
    <property type="match status" value="4"/>
</dbReference>
<dbReference type="PROSITE" id="PS50011">
    <property type="entry name" value="PROTEIN_KINASE_DOM"/>
    <property type="match status" value="1"/>
</dbReference>
<dbReference type="GO" id="GO:0005524">
    <property type="term" value="F:ATP binding"/>
    <property type="evidence" value="ECO:0007669"/>
    <property type="project" value="UniProtKB-UniRule"/>
</dbReference>
<evidence type="ECO:0000313" key="6">
    <source>
        <dbReference type="EMBL" id="AFZ46366.1"/>
    </source>
</evidence>
<reference evidence="7" key="1">
    <citation type="journal article" date="2013" name="Proc. Natl. Acad. Sci. U.S.A.">
        <title>Improving the coverage of the cyanobacterial phylum using diversity-driven genome sequencing.</title>
        <authorList>
            <person name="Shih P.M."/>
            <person name="Wu D."/>
            <person name="Latifi A."/>
            <person name="Axen S.D."/>
            <person name="Fewer D.P."/>
            <person name="Talla E."/>
            <person name="Calteau A."/>
            <person name="Cai F."/>
            <person name="Tandeau de Marsac N."/>
            <person name="Rippka R."/>
            <person name="Herdman M."/>
            <person name="Sivonen K."/>
            <person name="Coursin T."/>
            <person name="Laurent T."/>
            <person name="Goodwin L."/>
            <person name="Nolan M."/>
            <person name="Davenport K.W."/>
            <person name="Han C.S."/>
            <person name="Rubin E.M."/>
            <person name="Eisen J.A."/>
            <person name="Woyke T."/>
            <person name="Gugger M."/>
            <person name="Kerfeld C.A."/>
        </authorList>
    </citation>
    <scope>NUCLEOTIDE SEQUENCE [LARGE SCALE GENOMIC DNA]</scope>
    <source>
        <strain evidence="7">ATCC 29140 / PCC 7202</strain>
    </source>
</reference>
<feature type="repeat" description="TPR" evidence="3">
    <location>
        <begin position="412"/>
        <end position="445"/>
    </location>
</feature>
<dbReference type="SMART" id="SM00220">
    <property type="entry name" value="S_TKc"/>
    <property type="match status" value="1"/>
</dbReference>
<feature type="repeat" description="TPR" evidence="3">
    <location>
        <begin position="480"/>
        <end position="513"/>
    </location>
</feature>
<dbReference type="Pfam" id="PF13414">
    <property type="entry name" value="TPR_11"/>
    <property type="match status" value="2"/>
</dbReference>
<feature type="binding site" evidence="4">
    <location>
        <position position="64"/>
    </location>
    <ligand>
        <name>ATP</name>
        <dbReference type="ChEBI" id="CHEBI:30616"/>
    </ligand>
</feature>
<dbReference type="PROSITE" id="PS00107">
    <property type="entry name" value="PROTEIN_KINASE_ATP"/>
    <property type="match status" value="1"/>
</dbReference>
<dbReference type="InterPro" id="IPR017441">
    <property type="entry name" value="Protein_kinase_ATP_BS"/>
</dbReference>
<dbReference type="EMBL" id="CP003940">
    <property type="protein sequence ID" value="AFZ46366.1"/>
    <property type="molecule type" value="Genomic_DNA"/>
</dbReference>
<dbReference type="PROSITE" id="PS50005">
    <property type="entry name" value="TPR"/>
    <property type="match status" value="9"/>
</dbReference>
<name>K9YHC6_CYASC</name>
<protein>
    <submittedName>
        <fullName evidence="6">Serine/threonine protein kinase</fullName>
    </submittedName>
</protein>
<dbReference type="PANTHER" id="PTHR44943:SF8">
    <property type="entry name" value="TPR REPEAT-CONTAINING PROTEIN MJ0263"/>
    <property type="match status" value="1"/>
</dbReference>
<sequence length="697" mass="80285">MSKCFNPDCLTENYPHDDTCKNCGSKLILKSRYRAIRIIGEGGFGRTFYGVDEADGVKSPCVIKQFLPQAQGSNNRKKAKALFAQEAKQLEKLGSHPQIPKFFDYFSQDNHQYLLQEFIDGDNLAQELALEGVFGEKKVRDLLLNLLPVLKFVHDNQVIHRDIKPENIIRRPRDNQWFLVDFGASKVVQNADLAVTSTVIGSAQYSAPEQTFGKTNYYSDLYSLGVTCLYLITGIKPFDLFDTGEGEWVWRDYLVKNPISEGLGRVLDKLVESRINKRFQTVDEVLEALDKVEDVVAQSSADLYFERGNYYLELQDYKNALDCFQNVIRIDPSYGFAYQRRDFAHQQLAKLDRKGNLSWRLKKVLQLSPFVAFGAIALYALLPTSGRMVDVVNPVEAESVEVNSRDFSDLLPSRYYELGNRAYDRGSYDVAIIHYSSALRQDPNYVDAYNNRGISYHALGEYEKAIADYERIMELDPRYMRAYYNRGNAYKFLGEYERAIADYRQAVNLDPTYTHAYYNLGNTYRDLGEEEKAIIEYDIVIALDNSYKNAHYNRGIANYNLGDYEESIRDNTEVLTLDAEDTNALINRGNSYFNLELYDQAMADYNRVIELDPDYQIAYYNRGNVYRVRENYQRAIADYQKSLDLNPNHLDSHNNMALSYEKMGNIQRAIEGYQRAIALNPNYQLAIDNLNRLQSNP</sequence>
<dbReference type="BioCyc" id="CSTA292563:G1353-389-MONOMER"/>
<dbReference type="STRING" id="292563.Cyast_0386"/>
<evidence type="ECO:0000256" key="4">
    <source>
        <dbReference type="PROSITE-ProRule" id="PRU10141"/>
    </source>
</evidence>
<keyword evidence="6" id="KW-0808">Transferase</keyword>
<dbReference type="Pfam" id="PF00515">
    <property type="entry name" value="TPR_1"/>
    <property type="match status" value="4"/>
</dbReference>
<keyword evidence="7" id="KW-1185">Reference proteome</keyword>
<keyword evidence="2 3" id="KW-0802">TPR repeat</keyword>
<evidence type="ECO:0000256" key="3">
    <source>
        <dbReference type="PROSITE-ProRule" id="PRU00339"/>
    </source>
</evidence>
<organism evidence="6 7">
    <name type="scientific">Cyanobacterium stanieri (strain ATCC 29140 / PCC 7202)</name>
    <dbReference type="NCBI Taxonomy" id="292563"/>
    <lineage>
        <taxon>Bacteria</taxon>
        <taxon>Bacillati</taxon>
        <taxon>Cyanobacteriota</taxon>
        <taxon>Cyanophyceae</taxon>
        <taxon>Oscillatoriophycideae</taxon>
        <taxon>Chroococcales</taxon>
        <taxon>Geminocystaceae</taxon>
        <taxon>Cyanobacterium</taxon>
    </lineage>
</organism>
<dbReference type="InterPro" id="IPR019734">
    <property type="entry name" value="TPR_rpt"/>
</dbReference>
<dbReference type="Gene3D" id="3.30.200.20">
    <property type="entry name" value="Phosphorylase Kinase, domain 1"/>
    <property type="match status" value="1"/>
</dbReference>
<dbReference type="Gene3D" id="1.10.510.10">
    <property type="entry name" value="Transferase(Phosphotransferase) domain 1"/>
    <property type="match status" value="1"/>
</dbReference>
<dbReference type="InterPro" id="IPR051685">
    <property type="entry name" value="Ycf3/AcsC/BcsC/TPR_MFPF"/>
</dbReference>
<dbReference type="InterPro" id="IPR011990">
    <property type="entry name" value="TPR-like_helical_dom_sf"/>
</dbReference>
<dbReference type="GO" id="GO:0004674">
    <property type="term" value="F:protein serine/threonine kinase activity"/>
    <property type="evidence" value="ECO:0007669"/>
    <property type="project" value="UniProtKB-KW"/>
</dbReference>
<evidence type="ECO:0000256" key="2">
    <source>
        <dbReference type="ARBA" id="ARBA00022803"/>
    </source>
</evidence>
<keyword evidence="4" id="KW-0067">ATP-binding</keyword>
<evidence type="ECO:0000256" key="1">
    <source>
        <dbReference type="ARBA" id="ARBA00022737"/>
    </source>
</evidence>
<evidence type="ECO:0000259" key="5">
    <source>
        <dbReference type="PROSITE" id="PS50011"/>
    </source>
</evidence>
<dbReference type="Proteomes" id="UP000010483">
    <property type="component" value="Chromosome"/>
</dbReference>
<dbReference type="CDD" id="cd14014">
    <property type="entry name" value="STKc_PknB_like"/>
    <property type="match status" value="1"/>
</dbReference>
<feature type="repeat" description="TPR" evidence="3">
    <location>
        <begin position="650"/>
        <end position="683"/>
    </location>
</feature>
<feature type="repeat" description="TPR" evidence="3">
    <location>
        <begin position="548"/>
        <end position="581"/>
    </location>
</feature>
<keyword evidence="6" id="KW-0418">Kinase</keyword>
<dbReference type="AlphaFoldDB" id="K9YHC6"/>
<dbReference type="SUPFAM" id="SSF56112">
    <property type="entry name" value="Protein kinase-like (PK-like)"/>
    <property type="match status" value="1"/>
</dbReference>
<keyword evidence="1" id="KW-0677">Repeat</keyword>
<feature type="repeat" description="TPR" evidence="3">
    <location>
        <begin position="514"/>
        <end position="547"/>
    </location>
</feature>
<dbReference type="PANTHER" id="PTHR44943">
    <property type="entry name" value="CELLULOSE SYNTHASE OPERON PROTEIN C"/>
    <property type="match status" value="1"/>
</dbReference>
<dbReference type="KEGG" id="csn:Cyast_0386"/>
<feature type="repeat" description="TPR" evidence="3">
    <location>
        <begin position="616"/>
        <end position="649"/>
    </location>
</feature>
<dbReference type="eggNOG" id="COG0457">
    <property type="taxonomic scope" value="Bacteria"/>
</dbReference>
<evidence type="ECO:0000313" key="7">
    <source>
        <dbReference type="Proteomes" id="UP000010483"/>
    </source>
</evidence>
<proteinExistence type="predicted"/>
<dbReference type="InterPro" id="IPR000719">
    <property type="entry name" value="Prot_kinase_dom"/>
</dbReference>
<accession>K9YHC6</accession>
<feature type="repeat" description="TPR" evidence="3">
    <location>
        <begin position="301"/>
        <end position="334"/>
    </location>
</feature>
<dbReference type="Pfam" id="PF00069">
    <property type="entry name" value="Pkinase"/>
    <property type="match status" value="1"/>
</dbReference>
<dbReference type="HOGENOM" id="CLU_000288_135_5_3"/>
<dbReference type="SMART" id="SM00028">
    <property type="entry name" value="TPR"/>
    <property type="match status" value="9"/>
</dbReference>
<feature type="repeat" description="TPR" evidence="3">
    <location>
        <begin position="446"/>
        <end position="479"/>
    </location>
</feature>
<dbReference type="PATRIC" id="fig|292563.3.peg.403"/>
<dbReference type="eggNOG" id="COG0515">
    <property type="taxonomic scope" value="Bacteria"/>
</dbReference>